<evidence type="ECO:0000256" key="6">
    <source>
        <dbReference type="ARBA" id="ARBA00023136"/>
    </source>
</evidence>
<feature type="transmembrane region" description="Helical" evidence="7">
    <location>
        <begin position="145"/>
        <end position="166"/>
    </location>
</feature>
<evidence type="ECO:0000256" key="1">
    <source>
        <dbReference type="ARBA" id="ARBA00004651"/>
    </source>
</evidence>
<organism evidence="9 10">
    <name type="scientific">Acidocella aquatica</name>
    <dbReference type="NCBI Taxonomy" id="1922313"/>
    <lineage>
        <taxon>Bacteria</taxon>
        <taxon>Pseudomonadati</taxon>
        <taxon>Pseudomonadota</taxon>
        <taxon>Alphaproteobacteria</taxon>
        <taxon>Acetobacterales</taxon>
        <taxon>Acidocellaceae</taxon>
        <taxon>Acidocella</taxon>
    </lineage>
</organism>
<dbReference type="Pfam" id="PF07690">
    <property type="entry name" value="MFS_1"/>
    <property type="match status" value="1"/>
</dbReference>
<dbReference type="InterPro" id="IPR036259">
    <property type="entry name" value="MFS_trans_sf"/>
</dbReference>
<dbReference type="Gene3D" id="1.20.1720.10">
    <property type="entry name" value="Multidrug resistance protein D"/>
    <property type="match status" value="1"/>
</dbReference>
<feature type="transmembrane region" description="Helical" evidence="7">
    <location>
        <begin position="118"/>
        <end position="139"/>
    </location>
</feature>
<evidence type="ECO:0000259" key="8">
    <source>
        <dbReference type="PROSITE" id="PS50850"/>
    </source>
</evidence>
<feature type="domain" description="Major facilitator superfamily (MFS) profile" evidence="8">
    <location>
        <begin position="1"/>
        <end position="310"/>
    </location>
</feature>
<dbReference type="PROSITE" id="PS50850">
    <property type="entry name" value="MFS"/>
    <property type="match status" value="1"/>
</dbReference>
<keyword evidence="6 7" id="KW-0472">Membrane</keyword>
<dbReference type="EMBL" id="BSOS01000030">
    <property type="protein sequence ID" value="GLR66631.1"/>
    <property type="molecule type" value="Genomic_DNA"/>
</dbReference>
<feature type="transmembrane region" description="Helical" evidence="7">
    <location>
        <begin position="245"/>
        <end position="265"/>
    </location>
</feature>
<comment type="subcellular location">
    <subcellularLocation>
        <location evidence="1">Cell membrane</location>
        <topology evidence="1">Multi-pass membrane protein</topology>
    </subcellularLocation>
</comment>
<evidence type="ECO:0000313" key="9">
    <source>
        <dbReference type="EMBL" id="GLR66631.1"/>
    </source>
</evidence>
<keyword evidence="2" id="KW-0813">Transport</keyword>
<dbReference type="NCBIfam" id="TIGR00711">
    <property type="entry name" value="efflux_EmrB"/>
    <property type="match status" value="1"/>
</dbReference>
<evidence type="ECO:0000256" key="4">
    <source>
        <dbReference type="ARBA" id="ARBA00022692"/>
    </source>
</evidence>
<feature type="transmembrane region" description="Helical" evidence="7">
    <location>
        <begin position="27"/>
        <end position="50"/>
    </location>
</feature>
<evidence type="ECO:0000256" key="5">
    <source>
        <dbReference type="ARBA" id="ARBA00022989"/>
    </source>
</evidence>
<feature type="transmembrane region" description="Helical" evidence="7">
    <location>
        <begin position="82"/>
        <end position="106"/>
    </location>
</feature>
<name>A0ABQ6A6Z8_9PROT</name>
<keyword evidence="5 7" id="KW-1133">Transmembrane helix</keyword>
<dbReference type="InterPro" id="IPR004638">
    <property type="entry name" value="EmrB-like"/>
</dbReference>
<reference evidence="10" key="1">
    <citation type="journal article" date="2019" name="Int. J. Syst. Evol. Microbiol.">
        <title>The Global Catalogue of Microorganisms (GCM) 10K type strain sequencing project: providing services to taxonomists for standard genome sequencing and annotation.</title>
        <authorList>
            <consortium name="The Broad Institute Genomics Platform"/>
            <consortium name="The Broad Institute Genome Sequencing Center for Infectious Disease"/>
            <person name="Wu L."/>
            <person name="Ma J."/>
        </authorList>
    </citation>
    <scope>NUCLEOTIDE SEQUENCE [LARGE SCALE GENOMIC DNA]</scope>
    <source>
        <strain evidence="10">NBRC 112502</strain>
    </source>
</reference>
<sequence>MQALDTTIANVALPYMQGSVSASQDEIAWVLTSYIVAAAIMTPPTGFFATRFGIKRVLLVSICGFTIASMLCDAAQSLIQIVVFRCLQGALGAAIIPLTQTVMFNINTPERQGRAMSTFSIAIMAAPLLGPVIGGWLTSDYSWRAVFYINMPLGILAFIGTLVFLPETKVDYHFKLDWIGFGTLSLAVGALQISLDRGVEQDWFSSREIITEAVLSALAFYLFLVHVFTTRKPFIRPALFSDRNFIVGTIFTTVLGTTTYAALSLQPPFLQELMNEPSITAGLVMGPRGLGTIFSMLVAGRVIGQVLISA</sequence>
<keyword evidence="10" id="KW-1185">Reference proteome</keyword>
<dbReference type="PANTHER" id="PTHR23501:SF174">
    <property type="entry name" value="MULTIDRUG EXPORT PROTEIN EMRB-RELATED"/>
    <property type="match status" value="1"/>
</dbReference>
<feature type="transmembrane region" description="Helical" evidence="7">
    <location>
        <begin position="207"/>
        <end position="224"/>
    </location>
</feature>
<dbReference type="Proteomes" id="UP001156641">
    <property type="component" value="Unassembled WGS sequence"/>
</dbReference>
<evidence type="ECO:0000256" key="3">
    <source>
        <dbReference type="ARBA" id="ARBA00022475"/>
    </source>
</evidence>
<accession>A0ABQ6A6Z8</accession>
<dbReference type="InterPro" id="IPR020846">
    <property type="entry name" value="MFS_dom"/>
</dbReference>
<comment type="caution">
    <text evidence="9">The sequence shown here is derived from an EMBL/GenBank/DDBJ whole genome shotgun (WGS) entry which is preliminary data.</text>
</comment>
<feature type="transmembrane region" description="Helical" evidence="7">
    <location>
        <begin position="57"/>
        <end position="76"/>
    </location>
</feature>
<dbReference type="SUPFAM" id="SSF103473">
    <property type="entry name" value="MFS general substrate transporter"/>
    <property type="match status" value="1"/>
</dbReference>
<feature type="transmembrane region" description="Helical" evidence="7">
    <location>
        <begin position="178"/>
        <end position="195"/>
    </location>
</feature>
<keyword evidence="4 7" id="KW-0812">Transmembrane</keyword>
<dbReference type="PANTHER" id="PTHR23501">
    <property type="entry name" value="MAJOR FACILITATOR SUPERFAMILY"/>
    <property type="match status" value="1"/>
</dbReference>
<dbReference type="InterPro" id="IPR011701">
    <property type="entry name" value="MFS"/>
</dbReference>
<keyword evidence="3" id="KW-1003">Cell membrane</keyword>
<feature type="transmembrane region" description="Helical" evidence="7">
    <location>
        <begin position="285"/>
        <end position="308"/>
    </location>
</feature>
<protein>
    <recommendedName>
        <fullName evidence="8">Major facilitator superfamily (MFS) profile domain-containing protein</fullName>
    </recommendedName>
</protein>
<evidence type="ECO:0000256" key="7">
    <source>
        <dbReference type="SAM" id="Phobius"/>
    </source>
</evidence>
<proteinExistence type="predicted"/>
<evidence type="ECO:0000256" key="2">
    <source>
        <dbReference type="ARBA" id="ARBA00022448"/>
    </source>
</evidence>
<gene>
    <name evidence="9" type="ORF">GCM10010909_13110</name>
</gene>
<evidence type="ECO:0000313" key="10">
    <source>
        <dbReference type="Proteomes" id="UP001156641"/>
    </source>
</evidence>